<dbReference type="Proteomes" id="UP000597853">
    <property type="component" value="Unassembled WGS sequence"/>
</dbReference>
<comment type="caution">
    <text evidence="2">The sequence shown here is derived from an EMBL/GenBank/DDBJ whole genome shotgun (WGS) entry which is preliminary data.</text>
</comment>
<feature type="transmembrane region" description="Helical" evidence="1">
    <location>
        <begin position="6"/>
        <end position="30"/>
    </location>
</feature>
<evidence type="ECO:0000256" key="1">
    <source>
        <dbReference type="SAM" id="Phobius"/>
    </source>
</evidence>
<gene>
    <name evidence="2" type="ORF">GCM10010285_01430</name>
</gene>
<keyword evidence="3" id="KW-1185">Reference proteome</keyword>
<feature type="transmembrane region" description="Helical" evidence="1">
    <location>
        <begin position="51"/>
        <end position="81"/>
    </location>
</feature>
<accession>A0ABQ2SJE9</accession>
<name>A0ABQ2SJE9_STREZ</name>
<protein>
    <submittedName>
        <fullName evidence="2">Uncharacterized protein</fullName>
    </submittedName>
</protein>
<reference evidence="3" key="1">
    <citation type="journal article" date="2019" name="Int. J. Syst. Evol. Microbiol.">
        <title>The Global Catalogue of Microorganisms (GCM) 10K type strain sequencing project: providing services to taxonomists for standard genome sequencing and annotation.</title>
        <authorList>
            <consortium name="The Broad Institute Genomics Platform"/>
            <consortium name="The Broad Institute Genome Sequencing Center for Infectious Disease"/>
            <person name="Wu L."/>
            <person name="Ma J."/>
        </authorList>
    </citation>
    <scope>NUCLEOTIDE SEQUENCE [LARGE SCALE GENOMIC DNA]</scope>
    <source>
        <strain evidence="3">JCM 4416</strain>
    </source>
</reference>
<dbReference type="EMBL" id="BMTX01000001">
    <property type="protein sequence ID" value="GGS27252.1"/>
    <property type="molecule type" value="Genomic_DNA"/>
</dbReference>
<proteinExistence type="predicted"/>
<keyword evidence="1" id="KW-0812">Transmembrane</keyword>
<sequence>MTYGGLLTVMLLGMAVLGMAGLWAGTHALLHDRVPGRWFNRIVRNRRLWGAGLLVVLSSVLFLSWAPAVIGLVIMIAGHVIRPTG</sequence>
<keyword evidence="1" id="KW-0472">Membrane</keyword>
<keyword evidence="1" id="KW-1133">Transmembrane helix</keyword>
<evidence type="ECO:0000313" key="2">
    <source>
        <dbReference type="EMBL" id="GGS27252.1"/>
    </source>
</evidence>
<organism evidence="2 3">
    <name type="scientific">Streptomyces pseudogriseolus</name>
    <name type="common">Streptomyces gancidicus</name>
    <name type="synonym">Streptomyces rubiginosus</name>
    <dbReference type="NCBI Taxonomy" id="36817"/>
    <lineage>
        <taxon>Bacteria</taxon>
        <taxon>Bacillati</taxon>
        <taxon>Actinomycetota</taxon>
        <taxon>Actinomycetes</taxon>
        <taxon>Kitasatosporales</taxon>
        <taxon>Streptomycetaceae</taxon>
        <taxon>Streptomyces</taxon>
        <taxon>Streptomyces pseudogriseolus group</taxon>
    </lineage>
</organism>
<evidence type="ECO:0000313" key="3">
    <source>
        <dbReference type="Proteomes" id="UP000597853"/>
    </source>
</evidence>